<evidence type="ECO:0000256" key="5">
    <source>
        <dbReference type="ARBA" id="ARBA00023136"/>
    </source>
</evidence>
<evidence type="ECO:0000259" key="9">
    <source>
        <dbReference type="Pfam" id="PF25198"/>
    </source>
</evidence>
<dbReference type="GO" id="GO:0009847">
    <property type="term" value="P:spore germination"/>
    <property type="evidence" value="ECO:0007669"/>
    <property type="project" value="InterPro"/>
</dbReference>
<evidence type="ECO:0000256" key="6">
    <source>
        <dbReference type="ARBA" id="ARBA00023139"/>
    </source>
</evidence>
<dbReference type="Gene3D" id="6.20.190.10">
    <property type="entry name" value="Nutrient germinant receptor protein C, domain 1"/>
    <property type="match status" value="1"/>
</dbReference>
<dbReference type="Proteomes" id="UP000266340">
    <property type="component" value="Unassembled WGS sequence"/>
</dbReference>
<name>A0A398CRT1_9BACL</name>
<sequence>MIRKVSCVLLAIALASILNGCWNRREMNELAIAVGMGIDKIGEQYRVSVQVVVPGEVTSQKTAGRSPVTLYKTESATVFEASRKLTTISPRKIYFSHLRLFVVGESLAQEGLGEILEFISRDHEFRNDFYVVIARETSAESTLKITTSLENIPVTKMFASLETSEKNWSPTMTVNTDELIASLVSDGKQPVLPGLRVIGDQEIGGSKTNTERIDSPGNLQLSGLGVFKNDKLIGWLSEEDSRGYNYILNNVRNSVGHIGCPNGGKVTLEITRAHSSVKGTMIGERPRIEIGVRIEGSVGEVECAGLDLTKSATLFDLEKRAEHKVTEIMESVVEKAQKTYESDIFGFGEAIHRTDPQAWKTLKEHWDDRHFVHLPVTINVDFKIRRVGTVGDSFLNKLKE</sequence>
<comment type="caution">
    <text evidence="10">The sequence shown here is derived from an EMBL/GenBank/DDBJ whole genome shotgun (WGS) entry which is preliminary data.</text>
</comment>
<dbReference type="InterPro" id="IPR057336">
    <property type="entry name" value="GerAC_N"/>
</dbReference>
<gene>
    <name evidence="10" type="ORF">D3H35_01765</name>
</gene>
<proteinExistence type="inferred from homology"/>
<comment type="similarity">
    <text evidence="2">Belongs to the GerABKC lipoprotein family.</text>
</comment>
<keyword evidence="6" id="KW-0564">Palmitate</keyword>
<dbReference type="Pfam" id="PF25198">
    <property type="entry name" value="Spore_GerAC_N"/>
    <property type="match status" value="1"/>
</dbReference>
<evidence type="ECO:0000259" key="8">
    <source>
        <dbReference type="Pfam" id="PF05504"/>
    </source>
</evidence>
<evidence type="ECO:0000256" key="1">
    <source>
        <dbReference type="ARBA" id="ARBA00004635"/>
    </source>
</evidence>
<keyword evidence="4" id="KW-0732">Signal</keyword>
<evidence type="ECO:0000256" key="4">
    <source>
        <dbReference type="ARBA" id="ARBA00022729"/>
    </source>
</evidence>
<keyword evidence="7" id="KW-0449">Lipoprotein</keyword>
<reference evidence="10 11" key="1">
    <citation type="submission" date="2018-09" db="EMBL/GenBank/DDBJ databases">
        <title>Cohnella cavernae sp. nov., isolated from a karst cave.</title>
        <authorList>
            <person name="Zhu H."/>
        </authorList>
    </citation>
    <scope>NUCLEOTIDE SEQUENCE [LARGE SCALE GENOMIC DNA]</scope>
    <source>
        <strain evidence="10 11">K2E09-144</strain>
    </source>
</reference>
<evidence type="ECO:0000256" key="3">
    <source>
        <dbReference type="ARBA" id="ARBA00022544"/>
    </source>
</evidence>
<dbReference type="Gene3D" id="3.30.300.210">
    <property type="entry name" value="Nutrient germinant receptor protein C, domain 3"/>
    <property type="match status" value="1"/>
</dbReference>
<evidence type="ECO:0000256" key="7">
    <source>
        <dbReference type="ARBA" id="ARBA00023288"/>
    </source>
</evidence>
<comment type="subcellular location">
    <subcellularLocation>
        <location evidence="1">Membrane</location>
        <topology evidence="1">Lipid-anchor</topology>
    </subcellularLocation>
</comment>
<evidence type="ECO:0000313" key="11">
    <source>
        <dbReference type="Proteomes" id="UP000266340"/>
    </source>
</evidence>
<evidence type="ECO:0000313" key="10">
    <source>
        <dbReference type="EMBL" id="RIE05272.1"/>
    </source>
</evidence>
<organism evidence="10 11">
    <name type="scientific">Cohnella faecalis</name>
    <dbReference type="NCBI Taxonomy" id="2315694"/>
    <lineage>
        <taxon>Bacteria</taxon>
        <taxon>Bacillati</taxon>
        <taxon>Bacillota</taxon>
        <taxon>Bacilli</taxon>
        <taxon>Bacillales</taxon>
        <taxon>Paenibacillaceae</taxon>
        <taxon>Cohnella</taxon>
    </lineage>
</organism>
<feature type="domain" description="Spore germination GerAC-like C-terminal" evidence="8">
    <location>
        <begin position="222"/>
        <end position="388"/>
    </location>
</feature>
<dbReference type="InterPro" id="IPR008844">
    <property type="entry name" value="Spore_GerAC-like"/>
</dbReference>
<dbReference type="PANTHER" id="PTHR35789">
    <property type="entry name" value="SPORE GERMINATION PROTEIN B3"/>
    <property type="match status" value="1"/>
</dbReference>
<dbReference type="Pfam" id="PF05504">
    <property type="entry name" value="Spore_GerAC"/>
    <property type="match status" value="1"/>
</dbReference>
<feature type="domain" description="Spore germination protein N-terminal" evidence="9">
    <location>
        <begin position="23"/>
        <end position="196"/>
    </location>
</feature>
<dbReference type="AlphaFoldDB" id="A0A398CRT1"/>
<dbReference type="EMBL" id="QXJM01000014">
    <property type="protein sequence ID" value="RIE05272.1"/>
    <property type="molecule type" value="Genomic_DNA"/>
</dbReference>
<dbReference type="NCBIfam" id="TIGR02887">
    <property type="entry name" value="spore_ger_x_C"/>
    <property type="match status" value="1"/>
</dbReference>
<keyword evidence="3" id="KW-0309">Germination</keyword>
<evidence type="ECO:0000256" key="2">
    <source>
        <dbReference type="ARBA" id="ARBA00007886"/>
    </source>
</evidence>
<dbReference type="OrthoDB" id="9816067at2"/>
<dbReference type="PANTHER" id="PTHR35789:SF1">
    <property type="entry name" value="SPORE GERMINATION PROTEIN B3"/>
    <property type="match status" value="1"/>
</dbReference>
<keyword evidence="5" id="KW-0472">Membrane</keyword>
<protein>
    <submittedName>
        <fullName evidence="10">Ger(X)C family spore germination protein</fullName>
    </submittedName>
</protein>
<dbReference type="InterPro" id="IPR038501">
    <property type="entry name" value="Spore_GerAC_C_sf"/>
</dbReference>
<dbReference type="InterPro" id="IPR046953">
    <property type="entry name" value="Spore_GerAC-like_C"/>
</dbReference>
<accession>A0A398CRT1</accession>
<keyword evidence="11" id="KW-1185">Reference proteome</keyword>
<dbReference type="GO" id="GO:0016020">
    <property type="term" value="C:membrane"/>
    <property type="evidence" value="ECO:0007669"/>
    <property type="project" value="UniProtKB-SubCell"/>
</dbReference>